<sequence>MGTDDMSDVMDPLTRAGAPGEEGPGGGSPEGGPDAGAAAGAPDAGGPARRGSRGWRRLRVTAWCLTVLLVAVVCATGLAATWMVRASYPQVAGELSVAGLHGRVTVARDASGVPQIYADDPHDLFLAQGFVHAQDRFWEMDVRRHITSGRLAELFGESQVETDSLIRTMGWRRVAEREIALLDPRSRANLDAYAAGVNAYLADRRGADLSVEYPLLELGGLDYTPAPWTPADSVSWLKAMAWNLNATLSDQVRHALLATTLTDAQVDSLFPTYDFSRWRPIVEPGDSQGTVPAAPAGAGASATGAAAGAARAAYGPMAGASDALAGIDQVLGPRGSGIGSNSWVVAGSRTTTGKPLLANDPHLSPSLPGVWYQGGLHCTTTGPSCPYDVSGFGFAGMPGVIVGHNRDIGWGVTNLAPADTDLFVERVTGSTYQYKGAQRPLETRREVLKVAGGPDRTITVRSTVHGPLISDAFPKAKWVATEGRIPGVERTGGAEYAVAMRWSALDPGRTMDAVFRLNTAGDWDSFRAAAALFSSPAQNLVYADRRGHIGYQAPGRIPVRGKGEGRWPVPGWTGEYDWRGFVPFDALPRSFDPASGYIVTANNAAAGPQYPYNLTRNWGDGYRSERIARLIEGAGKLDAAAMQRIQLDDRNENAAVLTPHLLAVTPGEKARPAQDLLRGWDFGQGADSAPAAYFNAVWSNLLKLTFYDELDGNRAQLHVDGGGLWYDIVRELLTAPDDPWWRNSRDPRGLRTRDDVLRAAMDDAAKELSGRLGADPSQWRWGALHTLTLRNDTLGTGGPAPVQWLLNHEPVEVGGGSATVDATGWDASQGYEVNWVPSMRMVVDFADFDASRWINLTGASGHAFHDTYADQTELWRRGETLPWPSTRSAVTAATKDLLTLRPEGA</sequence>
<feature type="transmembrane region" description="Helical" evidence="7">
    <location>
        <begin position="60"/>
        <end position="84"/>
    </location>
</feature>
<protein>
    <submittedName>
        <fullName evidence="8">Penicillin amidase</fullName>
    </submittedName>
</protein>
<evidence type="ECO:0000256" key="6">
    <source>
        <dbReference type="SAM" id="MobiDB-lite"/>
    </source>
</evidence>
<dbReference type="SUPFAM" id="SSF56235">
    <property type="entry name" value="N-terminal nucleophile aminohydrolases (Ntn hydrolases)"/>
    <property type="match status" value="1"/>
</dbReference>
<dbReference type="Gene3D" id="3.60.20.10">
    <property type="entry name" value="Glutamine Phosphoribosylpyrophosphate, subunit 1, domain 1"/>
    <property type="match status" value="1"/>
</dbReference>
<dbReference type="InterPro" id="IPR029055">
    <property type="entry name" value="Ntn_hydrolases_N"/>
</dbReference>
<evidence type="ECO:0000256" key="3">
    <source>
        <dbReference type="ARBA" id="ARBA00023145"/>
    </source>
</evidence>
<dbReference type="Gene3D" id="2.30.120.10">
    <property type="match status" value="1"/>
</dbReference>
<evidence type="ECO:0000256" key="1">
    <source>
        <dbReference type="ARBA" id="ARBA00006586"/>
    </source>
</evidence>
<evidence type="ECO:0000256" key="4">
    <source>
        <dbReference type="PIRSR" id="PIRSR001227-1"/>
    </source>
</evidence>
<organism evidence="8 9">
    <name type="scientific">Streptomyces termitum</name>
    <dbReference type="NCBI Taxonomy" id="67368"/>
    <lineage>
        <taxon>Bacteria</taxon>
        <taxon>Bacillati</taxon>
        <taxon>Actinomycetota</taxon>
        <taxon>Actinomycetes</taxon>
        <taxon>Kitasatosporales</taxon>
        <taxon>Streptomycetaceae</taxon>
        <taxon>Streptomyces</taxon>
    </lineage>
</organism>
<dbReference type="InterPro" id="IPR043146">
    <property type="entry name" value="Penicillin_amidase_N_B-knob"/>
</dbReference>
<evidence type="ECO:0000256" key="2">
    <source>
        <dbReference type="ARBA" id="ARBA00022801"/>
    </source>
</evidence>
<keyword evidence="7" id="KW-0812">Transmembrane</keyword>
<name>A0A918W5X3_9ACTN</name>
<dbReference type="Proteomes" id="UP000644020">
    <property type="component" value="Unassembled WGS sequence"/>
</dbReference>
<keyword evidence="5" id="KW-0106">Calcium</keyword>
<reference evidence="8" key="2">
    <citation type="submission" date="2020-09" db="EMBL/GenBank/DDBJ databases">
        <authorList>
            <person name="Sun Q."/>
            <person name="Ohkuma M."/>
        </authorList>
    </citation>
    <scope>NUCLEOTIDE SEQUENCE</scope>
    <source>
        <strain evidence="8">JCM 4518</strain>
    </source>
</reference>
<keyword evidence="3" id="KW-0865">Zymogen</keyword>
<dbReference type="Gene3D" id="1.10.439.10">
    <property type="entry name" value="Penicillin Amidohydrolase, domain 1"/>
    <property type="match status" value="1"/>
</dbReference>
<evidence type="ECO:0000256" key="7">
    <source>
        <dbReference type="SAM" id="Phobius"/>
    </source>
</evidence>
<comment type="similarity">
    <text evidence="1">Belongs to the peptidase S45 family.</text>
</comment>
<accession>A0A918W5X3</accession>
<feature type="region of interest" description="Disordered" evidence="6">
    <location>
        <begin position="1"/>
        <end position="52"/>
    </location>
</feature>
<dbReference type="EMBL" id="BMUL01000004">
    <property type="protein sequence ID" value="GHA75732.1"/>
    <property type="molecule type" value="Genomic_DNA"/>
</dbReference>
<keyword evidence="2" id="KW-0378">Hydrolase</keyword>
<keyword evidence="9" id="KW-1185">Reference proteome</keyword>
<dbReference type="InterPro" id="IPR043147">
    <property type="entry name" value="Penicillin_amidase_A-knob"/>
</dbReference>
<feature type="active site" description="Nucleophile" evidence="4">
    <location>
        <position position="340"/>
    </location>
</feature>
<comment type="caution">
    <text evidence="8">The sequence shown here is derived from an EMBL/GenBank/DDBJ whole genome shotgun (WGS) entry which is preliminary data.</text>
</comment>
<dbReference type="InterPro" id="IPR014395">
    <property type="entry name" value="Pen/GL7ACA/AHL_acylase"/>
</dbReference>
<feature type="binding site" evidence="5">
    <location>
        <position position="421"/>
    </location>
    <ligand>
        <name>Ca(2+)</name>
        <dbReference type="ChEBI" id="CHEBI:29108"/>
    </ligand>
</feature>
<reference evidence="8" key="1">
    <citation type="journal article" date="2014" name="Int. J. Syst. Evol. Microbiol.">
        <title>Complete genome sequence of Corynebacterium casei LMG S-19264T (=DSM 44701T), isolated from a smear-ripened cheese.</title>
        <authorList>
            <consortium name="US DOE Joint Genome Institute (JGI-PGF)"/>
            <person name="Walter F."/>
            <person name="Albersmeier A."/>
            <person name="Kalinowski J."/>
            <person name="Ruckert C."/>
        </authorList>
    </citation>
    <scope>NUCLEOTIDE SEQUENCE</scope>
    <source>
        <strain evidence="8">JCM 4518</strain>
    </source>
</reference>
<evidence type="ECO:0000256" key="5">
    <source>
        <dbReference type="PIRSR" id="PIRSR001227-2"/>
    </source>
</evidence>
<dbReference type="Pfam" id="PF01804">
    <property type="entry name" value="Penicil_amidase"/>
    <property type="match status" value="1"/>
</dbReference>
<keyword evidence="7" id="KW-0472">Membrane</keyword>
<dbReference type="InterPro" id="IPR002692">
    <property type="entry name" value="S45"/>
</dbReference>
<comment type="cofactor">
    <cofactor evidence="5">
        <name>Ca(2+)</name>
        <dbReference type="ChEBI" id="CHEBI:29108"/>
    </cofactor>
    <text evidence="5">Binds 1 Ca(2+) ion per dimer.</text>
</comment>
<dbReference type="CDD" id="cd03747">
    <property type="entry name" value="Ntn_PGA_like"/>
    <property type="match status" value="1"/>
</dbReference>
<keyword evidence="5" id="KW-0479">Metal-binding</keyword>
<dbReference type="GO" id="GO:0016811">
    <property type="term" value="F:hydrolase activity, acting on carbon-nitrogen (but not peptide) bonds, in linear amides"/>
    <property type="evidence" value="ECO:0007669"/>
    <property type="project" value="InterPro"/>
</dbReference>
<evidence type="ECO:0000313" key="9">
    <source>
        <dbReference type="Proteomes" id="UP000644020"/>
    </source>
</evidence>
<feature type="compositionally biased region" description="Gly residues" evidence="6">
    <location>
        <begin position="20"/>
        <end position="34"/>
    </location>
</feature>
<keyword evidence="7" id="KW-1133">Transmembrane helix</keyword>
<dbReference type="PIRSF" id="PIRSF001227">
    <property type="entry name" value="Pen_acylase"/>
    <property type="match status" value="1"/>
</dbReference>
<dbReference type="GO" id="GO:0046872">
    <property type="term" value="F:metal ion binding"/>
    <property type="evidence" value="ECO:0007669"/>
    <property type="project" value="UniProtKB-KW"/>
</dbReference>
<evidence type="ECO:0000313" key="8">
    <source>
        <dbReference type="EMBL" id="GHA75732.1"/>
    </source>
</evidence>
<dbReference type="InterPro" id="IPR023343">
    <property type="entry name" value="Penicillin_amidase_dom1"/>
</dbReference>
<dbReference type="AlphaFoldDB" id="A0A918W5X3"/>
<proteinExistence type="inferred from homology"/>
<dbReference type="GO" id="GO:0017000">
    <property type="term" value="P:antibiotic biosynthetic process"/>
    <property type="evidence" value="ECO:0007669"/>
    <property type="project" value="InterPro"/>
</dbReference>
<feature type="compositionally biased region" description="Low complexity" evidence="6">
    <location>
        <begin position="35"/>
        <end position="49"/>
    </location>
</feature>
<gene>
    <name evidence="8" type="ORF">GCM10010305_18070</name>
</gene>
<dbReference type="PANTHER" id="PTHR34218:SF4">
    <property type="entry name" value="ACYL-HOMOSERINE LACTONE ACYLASE QUIP"/>
    <property type="match status" value="1"/>
</dbReference>
<dbReference type="Gene3D" id="1.10.1400.10">
    <property type="match status" value="1"/>
</dbReference>
<dbReference type="PANTHER" id="PTHR34218">
    <property type="entry name" value="PEPTIDASE S45 PENICILLIN AMIDASE"/>
    <property type="match status" value="1"/>
</dbReference>